<dbReference type="InterPro" id="IPR021633">
    <property type="entry name" value="Argos"/>
</dbReference>
<comment type="caution">
    <text evidence="2">The sequence shown here is derived from an EMBL/GenBank/DDBJ whole genome shotgun (WGS) entry which is preliminary data.</text>
</comment>
<proteinExistence type="predicted"/>
<keyword evidence="3" id="KW-1185">Reference proteome</keyword>
<dbReference type="OrthoDB" id="6489792at2759"/>
<evidence type="ECO:0000256" key="1">
    <source>
        <dbReference type="SAM" id="SignalP"/>
    </source>
</evidence>
<feature type="signal peptide" evidence="1">
    <location>
        <begin position="1"/>
        <end position="24"/>
    </location>
</feature>
<protein>
    <submittedName>
        <fullName evidence="2">Uncharacterized protein</fullName>
    </submittedName>
</protein>
<sequence length="243" mass="26510">MYFVLVRAAFFILTGLIMSSLAMGRLTGNNVDGNDINDLFQPLPEEKKLPVCDGNTICAYLQANARGINTQVLCSCSGPNRCPLVWDNEDGHSITQGSDQYKYCRKAPTLRTCQRGMTAYTTVSLMSKSTGRMLSLKDVNHCICPGQSSNYDLVDSQFEDVDDETESMSTTYVCNPLKTCGGSEACKVITETATTFLVNAKCRCAHDETCPSSSAGLVNTNNGGRKTETVRYGNGALHMIYCH</sequence>
<evidence type="ECO:0000313" key="3">
    <source>
        <dbReference type="Proteomes" id="UP000789390"/>
    </source>
</evidence>
<dbReference type="Proteomes" id="UP000789390">
    <property type="component" value="Unassembled WGS sequence"/>
</dbReference>
<name>A0A8J2RCJ9_9CRUS</name>
<organism evidence="2 3">
    <name type="scientific">Daphnia galeata</name>
    <dbReference type="NCBI Taxonomy" id="27404"/>
    <lineage>
        <taxon>Eukaryota</taxon>
        <taxon>Metazoa</taxon>
        <taxon>Ecdysozoa</taxon>
        <taxon>Arthropoda</taxon>
        <taxon>Crustacea</taxon>
        <taxon>Branchiopoda</taxon>
        <taxon>Diplostraca</taxon>
        <taxon>Cladocera</taxon>
        <taxon>Anomopoda</taxon>
        <taxon>Daphniidae</taxon>
        <taxon>Daphnia</taxon>
    </lineage>
</organism>
<dbReference type="Gene3D" id="2.20.20.160">
    <property type="match status" value="2"/>
</dbReference>
<evidence type="ECO:0000313" key="2">
    <source>
        <dbReference type="EMBL" id="CAH0098635.1"/>
    </source>
</evidence>
<dbReference type="EMBL" id="CAKKLH010000004">
    <property type="protein sequence ID" value="CAH0098635.1"/>
    <property type="molecule type" value="Genomic_DNA"/>
</dbReference>
<keyword evidence="1" id="KW-0732">Signal</keyword>
<reference evidence="2" key="1">
    <citation type="submission" date="2021-11" db="EMBL/GenBank/DDBJ databases">
        <authorList>
            <person name="Schell T."/>
        </authorList>
    </citation>
    <scope>NUCLEOTIDE SEQUENCE</scope>
    <source>
        <strain evidence="2">M5</strain>
    </source>
</reference>
<accession>A0A8J2RCJ9</accession>
<dbReference type="Pfam" id="PF11581">
    <property type="entry name" value="Argos"/>
    <property type="match status" value="1"/>
</dbReference>
<gene>
    <name evidence="2" type="ORF">DGAL_LOCUS721</name>
</gene>
<dbReference type="AlphaFoldDB" id="A0A8J2RCJ9"/>
<feature type="chain" id="PRO_5035275240" evidence="1">
    <location>
        <begin position="25"/>
        <end position="243"/>
    </location>
</feature>